<dbReference type="InterPro" id="IPR020561">
    <property type="entry name" value="PRibGlycinamid_synth_ATP-grasp"/>
</dbReference>
<dbReference type="PROSITE" id="PS50975">
    <property type="entry name" value="ATP_GRASP"/>
    <property type="match status" value="1"/>
</dbReference>
<evidence type="ECO:0000313" key="9">
    <source>
        <dbReference type="EMBL" id="KKQ91134.1"/>
    </source>
</evidence>
<feature type="domain" description="ATP-grasp" evidence="8">
    <location>
        <begin position="67"/>
        <end position="152"/>
    </location>
</feature>
<dbReference type="PATRIC" id="fig|1618572.3.peg.1225"/>
<keyword evidence="6 7" id="KW-0067">ATP-binding</keyword>
<evidence type="ECO:0000256" key="2">
    <source>
        <dbReference type="ARBA" id="ARBA00013255"/>
    </source>
</evidence>
<dbReference type="GO" id="GO:0005524">
    <property type="term" value="F:ATP binding"/>
    <property type="evidence" value="ECO:0007669"/>
    <property type="project" value="UniProtKB-UniRule"/>
</dbReference>
<dbReference type="Pfam" id="PF01071">
    <property type="entry name" value="GARS_A"/>
    <property type="match status" value="1"/>
</dbReference>
<accession>A0A0G0NZ64</accession>
<evidence type="ECO:0000256" key="4">
    <source>
        <dbReference type="ARBA" id="ARBA00022741"/>
    </source>
</evidence>
<keyword evidence="5" id="KW-0658">Purine biosynthesis</keyword>
<dbReference type="InterPro" id="IPR016185">
    <property type="entry name" value="PreATP-grasp_dom_sf"/>
</dbReference>
<evidence type="ECO:0000256" key="6">
    <source>
        <dbReference type="ARBA" id="ARBA00022840"/>
    </source>
</evidence>
<dbReference type="Proteomes" id="UP000034774">
    <property type="component" value="Unassembled WGS sequence"/>
</dbReference>
<dbReference type="GO" id="GO:0006164">
    <property type="term" value="P:purine nucleotide biosynthetic process"/>
    <property type="evidence" value="ECO:0007669"/>
    <property type="project" value="UniProtKB-KW"/>
</dbReference>
<dbReference type="SUPFAM" id="SSF56059">
    <property type="entry name" value="Glutathione synthetase ATP-binding domain-like"/>
    <property type="match status" value="1"/>
</dbReference>
<evidence type="ECO:0000259" key="8">
    <source>
        <dbReference type="PROSITE" id="PS50975"/>
    </source>
</evidence>
<dbReference type="PANTHER" id="PTHR43472:SF1">
    <property type="entry name" value="PHOSPHORIBOSYLAMINE--GLYCINE LIGASE, CHLOROPLASTIC"/>
    <property type="match status" value="1"/>
</dbReference>
<dbReference type="Pfam" id="PF02844">
    <property type="entry name" value="GARS_N"/>
    <property type="match status" value="1"/>
</dbReference>
<dbReference type="SUPFAM" id="SSF52440">
    <property type="entry name" value="PreATP-grasp domain"/>
    <property type="match status" value="1"/>
</dbReference>
<dbReference type="InterPro" id="IPR000115">
    <property type="entry name" value="PRibGlycinamide_synth"/>
</dbReference>
<dbReference type="GO" id="GO:0046872">
    <property type="term" value="F:metal ion binding"/>
    <property type="evidence" value="ECO:0007669"/>
    <property type="project" value="InterPro"/>
</dbReference>
<dbReference type="InterPro" id="IPR011761">
    <property type="entry name" value="ATP-grasp"/>
</dbReference>
<dbReference type="EMBL" id="LBVU01000017">
    <property type="protein sequence ID" value="KKQ91134.1"/>
    <property type="molecule type" value="Genomic_DNA"/>
</dbReference>
<protein>
    <recommendedName>
        <fullName evidence="2">phosphoribosylamine--glycine ligase</fullName>
        <ecNumber evidence="2">6.3.4.13</ecNumber>
    </recommendedName>
</protein>
<reference evidence="9 10" key="1">
    <citation type="journal article" date="2015" name="Nature">
        <title>rRNA introns, odd ribosomes, and small enigmatic genomes across a large radiation of phyla.</title>
        <authorList>
            <person name="Brown C.T."/>
            <person name="Hug L.A."/>
            <person name="Thomas B.C."/>
            <person name="Sharon I."/>
            <person name="Castelle C.J."/>
            <person name="Singh A."/>
            <person name="Wilkins M.J."/>
            <person name="Williams K.H."/>
            <person name="Banfield J.F."/>
        </authorList>
    </citation>
    <scope>NUCLEOTIDE SEQUENCE [LARGE SCALE GENOMIC DNA]</scope>
</reference>
<sequence length="186" mass="20544">MKILVVGSGGREHALDWLKKNRADLVVVGPDNYLEEGIVDKIKELGIPVFGPTKAAAEIEWSKSFAKQFMKEEGIPTASFYVFSDYKKASEYIKTQKFPLVIKASGLALGKGVIIAHNLNEAEQALKKMMSDRVFGNAGTEVIVEEYLHGREISIHAFCDGETAVLFPAAQDHKRIFDEDQGPNTS</sequence>
<comment type="caution">
    <text evidence="9">The sequence shown here is derived from an EMBL/GenBank/DDBJ whole genome shotgun (WGS) entry which is preliminary data.</text>
</comment>
<dbReference type="PANTHER" id="PTHR43472">
    <property type="entry name" value="PHOSPHORIBOSYLAMINE--GLYCINE LIGASE"/>
    <property type="match status" value="1"/>
</dbReference>
<dbReference type="Gene3D" id="3.30.470.20">
    <property type="entry name" value="ATP-grasp fold, B domain"/>
    <property type="match status" value="1"/>
</dbReference>
<evidence type="ECO:0000256" key="3">
    <source>
        <dbReference type="ARBA" id="ARBA00022598"/>
    </source>
</evidence>
<evidence type="ECO:0000256" key="7">
    <source>
        <dbReference type="PROSITE-ProRule" id="PRU00409"/>
    </source>
</evidence>
<evidence type="ECO:0000256" key="1">
    <source>
        <dbReference type="ARBA" id="ARBA00005174"/>
    </source>
</evidence>
<dbReference type="EC" id="6.3.4.13" evidence="2"/>
<proteinExistence type="predicted"/>
<dbReference type="FunFam" id="3.30.1490.20:FF:000006">
    <property type="entry name" value="phosphoribosylamine--glycine ligase, chloroplastic-like"/>
    <property type="match status" value="1"/>
</dbReference>
<keyword evidence="3 9" id="KW-0436">Ligase</keyword>
<dbReference type="InterPro" id="IPR020562">
    <property type="entry name" value="PRibGlycinamide_synth_N"/>
</dbReference>
<keyword evidence="4 7" id="KW-0547">Nucleotide-binding</keyword>
<dbReference type="SMART" id="SM01209">
    <property type="entry name" value="GARS_A"/>
    <property type="match status" value="1"/>
</dbReference>
<dbReference type="GO" id="GO:0004637">
    <property type="term" value="F:phosphoribosylamine-glycine ligase activity"/>
    <property type="evidence" value="ECO:0007669"/>
    <property type="project" value="UniProtKB-EC"/>
</dbReference>
<name>A0A0G0NZ64_9BACT</name>
<dbReference type="AlphaFoldDB" id="A0A0G0NZ64"/>
<dbReference type="GO" id="GO:0009113">
    <property type="term" value="P:purine nucleobase biosynthetic process"/>
    <property type="evidence" value="ECO:0007669"/>
    <property type="project" value="InterPro"/>
</dbReference>
<evidence type="ECO:0000313" key="10">
    <source>
        <dbReference type="Proteomes" id="UP000034774"/>
    </source>
</evidence>
<dbReference type="Gene3D" id="3.30.1490.20">
    <property type="entry name" value="ATP-grasp fold, A domain"/>
    <property type="match status" value="1"/>
</dbReference>
<evidence type="ECO:0000256" key="5">
    <source>
        <dbReference type="ARBA" id="ARBA00022755"/>
    </source>
</evidence>
<gene>
    <name evidence="9" type="ORF">UT17_C0017G0007</name>
</gene>
<comment type="pathway">
    <text evidence="1">Purine metabolism; IMP biosynthesis via de novo pathway; N(1)-(5-phospho-D-ribosyl)glycinamide from 5-phospho-alpha-D-ribose 1-diphosphate: step 2/2.</text>
</comment>
<dbReference type="InterPro" id="IPR013815">
    <property type="entry name" value="ATP_grasp_subdomain_1"/>
</dbReference>
<dbReference type="Gene3D" id="3.40.50.20">
    <property type="match status" value="1"/>
</dbReference>
<dbReference type="STRING" id="1618572.UT17_C0017G0007"/>
<organism evidence="9 10">
    <name type="scientific">Candidatus Woesebacteria bacterium GW2011_GWB1_39_10</name>
    <dbReference type="NCBI Taxonomy" id="1618572"/>
    <lineage>
        <taxon>Bacteria</taxon>
        <taxon>Candidatus Woeseibacteriota</taxon>
    </lineage>
</organism>